<evidence type="ECO:0000256" key="3">
    <source>
        <dbReference type="ARBA" id="ARBA00005432"/>
    </source>
</evidence>
<dbReference type="GO" id="GO:0045547">
    <property type="term" value="F:ditrans,polycis-polyprenyl diphosphate synthase [(2E,6E)-farnesyl diphosphate specific] activity"/>
    <property type="evidence" value="ECO:0007669"/>
    <property type="project" value="UniProtKB-EC"/>
</dbReference>
<name>A0A2N9E5X9_FAGSY</name>
<protein>
    <recommendedName>
        <fullName evidence="4">ditrans,polycis-polyprenyl diphosphate synthase [(2E,6E)-farnesyldiphosphate specific]</fullName>
        <ecNumber evidence="4">2.5.1.87</ecNumber>
    </recommendedName>
</protein>
<evidence type="ECO:0000256" key="6">
    <source>
        <dbReference type="ARBA" id="ARBA00022842"/>
    </source>
</evidence>
<dbReference type="PANTHER" id="PTHR21528:SF0">
    <property type="entry name" value="DEHYDRODOLICHYL DIPHOSPHATE SYNTHASE COMPLEX SUBUNIT NUS1"/>
    <property type="match status" value="1"/>
</dbReference>
<reference evidence="8" key="1">
    <citation type="submission" date="2018-02" db="EMBL/GenBank/DDBJ databases">
        <authorList>
            <person name="Cohen D.B."/>
            <person name="Kent A.D."/>
        </authorList>
    </citation>
    <scope>NUCLEOTIDE SEQUENCE</scope>
</reference>
<proteinExistence type="inferred from homology"/>
<dbReference type="EC" id="2.5.1.87" evidence="4"/>
<dbReference type="PANTHER" id="PTHR21528">
    <property type="entry name" value="DEHYDRODOLICHYL DIPHOSPHATE SYNTHASE COMPLEX SUBUNIT NUS1"/>
    <property type="match status" value="1"/>
</dbReference>
<dbReference type="GO" id="GO:1904423">
    <property type="term" value="C:dehydrodolichyl diphosphate synthase complex"/>
    <property type="evidence" value="ECO:0007669"/>
    <property type="project" value="InterPro"/>
</dbReference>
<comment type="cofactor">
    <cofactor evidence="1">
        <name>Mg(2+)</name>
        <dbReference type="ChEBI" id="CHEBI:18420"/>
    </cofactor>
</comment>
<comment type="similarity">
    <text evidence="3">Belongs to the UPP synthase family.</text>
</comment>
<dbReference type="InterPro" id="IPR038887">
    <property type="entry name" value="Nus1/NgBR"/>
</dbReference>
<dbReference type="GO" id="GO:0005789">
    <property type="term" value="C:endoplasmic reticulum membrane"/>
    <property type="evidence" value="ECO:0007669"/>
    <property type="project" value="TreeGrafter"/>
</dbReference>
<comment type="pathway">
    <text evidence="2">Protein modification; protein glycosylation.</text>
</comment>
<comment type="catalytic activity">
    <reaction evidence="7">
        <text>n isopentenyl diphosphate + (2E,6E)-farnesyl diphosphate = a di-trans,poly-cis-polyprenyl diphosphate + n diphosphate</text>
        <dbReference type="Rhea" id="RHEA:53008"/>
        <dbReference type="Rhea" id="RHEA-COMP:19494"/>
        <dbReference type="ChEBI" id="CHEBI:33019"/>
        <dbReference type="ChEBI" id="CHEBI:128769"/>
        <dbReference type="ChEBI" id="CHEBI:136960"/>
        <dbReference type="ChEBI" id="CHEBI:175763"/>
        <dbReference type="EC" id="2.5.1.87"/>
    </reaction>
</comment>
<accession>A0A2N9E5X9</accession>
<dbReference type="UniPathway" id="UPA00378"/>
<evidence type="ECO:0000256" key="1">
    <source>
        <dbReference type="ARBA" id="ARBA00001946"/>
    </source>
</evidence>
<evidence type="ECO:0000313" key="8">
    <source>
        <dbReference type="EMBL" id="SPC74336.1"/>
    </source>
</evidence>
<dbReference type="EMBL" id="OIVN01000104">
    <property type="protein sequence ID" value="SPC74336.1"/>
    <property type="molecule type" value="Genomic_DNA"/>
</dbReference>
<evidence type="ECO:0000256" key="2">
    <source>
        <dbReference type="ARBA" id="ARBA00004922"/>
    </source>
</evidence>
<evidence type="ECO:0000256" key="7">
    <source>
        <dbReference type="ARBA" id="ARBA00047353"/>
    </source>
</evidence>
<sequence>MSSGLMKNYKALDFGKLRYLGIVVGSEEASQTSKVIELLQWLEAIGVKHVCLYDTEGEGCVSSTEVEVLL</sequence>
<evidence type="ECO:0000256" key="5">
    <source>
        <dbReference type="ARBA" id="ARBA00022679"/>
    </source>
</evidence>
<keyword evidence="5" id="KW-0808">Transferase</keyword>
<evidence type="ECO:0000256" key="4">
    <source>
        <dbReference type="ARBA" id="ARBA00012596"/>
    </source>
</evidence>
<organism evidence="8">
    <name type="scientific">Fagus sylvatica</name>
    <name type="common">Beechnut</name>
    <dbReference type="NCBI Taxonomy" id="28930"/>
    <lineage>
        <taxon>Eukaryota</taxon>
        <taxon>Viridiplantae</taxon>
        <taxon>Streptophyta</taxon>
        <taxon>Embryophyta</taxon>
        <taxon>Tracheophyta</taxon>
        <taxon>Spermatophyta</taxon>
        <taxon>Magnoliopsida</taxon>
        <taxon>eudicotyledons</taxon>
        <taxon>Gunneridae</taxon>
        <taxon>Pentapetalae</taxon>
        <taxon>rosids</taxon>
        <taxon>fabids</taxon>
        <taxon>Fagales</taxon>
        <taxon>Fagaceae</taxon>
        <taxon>Fagus</taxon>
    </lineage>
</organism>
<dbReference type="AlphaFoldDB" id="A0A2N9E5X9"/>
<gene>
    <name evidence="8" type="ORF">FSB_LOCUS2218</name>
</gene>
<keyword evidence="6" id="KW-0460">Magnesium</keyword>